<sequence length="168" mass="17209">MICVVEAATTRVAVVDDDRRFRDAVAAVLAADPRFDLVGEVDTATGAGELVRATRPDCVLVDVRLPGGGPLVVRTVLDTADDIGLRPAVVAVSADVGPEAVREMLDAGVSGYLVKGGLGDVLADLLERCARGEVVLAVPGAAEALAHLRRRAQHDPDGAPDGVGRAAG</sequence>
<dbReference type="EMBL" id="JBHSKD010000004">
    <property type="protein sequence ID" value="MFC5176106.1"/>
    <property type="molecule type" value="Genomic_DNA"/>
</dbReference>
<dbReference type="InterPro" id="IPR001789">
    <property type="entry name" value="Sig_transdc_resp-reg_receiver"/>
</dbReference>
<dbReference type="SMART" id="SM00448">
    <property type="entry name" value="REC"/>
    <property type="match status" value="1"/>
</dbReference>
<dbReference type="InterPro" id="IPR011006">
    <property type="entry name" value="CheY-like_superfamily"/>
</dbReference>
<feature type="domain" description="Response regulatory" evidence="2">
    <location>
        <begin position="11"/>
        <end position="130"/>
    </location>
</feature>
<proteinExistence type="predicted"/>
<dbReference type="RefSeq" id="WP_378587908.1">
    <property type="nucleotide sequence ID" value="NZ_JBHSKD010000004.1"/>
</dbReference>
<feature type="modified residue" description="4-aspartylphosphate" evidence="1">
    <location>
        <position position="62"/>
    </location>
</feature>
<dbReference type="Gene3D" id="3.40.50.2300">
    <property type="match status" value="1"/>
</dbReference>
<protein>
    <submittedName>
        <fullName evidence="3">Response regulator</fullName>
    </submittedName>
</protein>
<evidence type="ECO:0000313" key="3">
    <source>
        <dbReference type="EMBL" id="MFC5176106.1"/>
    </source>
</evidence>
<accession>A0ABW0BFT0</accession>
<dbReference type="Proteomes" id="UP001596087">
    <property type="component" value="Unassembled WGS sequence"/>
</dbReference>
<organism evidence="3 4">
    <name type="scientific">Nocardioides taihuensis</name>
    <dbReference type="NCBI Taxonomy" id="1835606"/>
    <lineage>
        <taxon>Bacteria</taxon>
        <taxon>Bacillati</taxon>
        <taxon>Actinomycetota</taxon>
        <taxon>Actinomycetes</taxon>
        <taxon>Propionibacteriales</taxon>
        <taxon>Nocardioidaceae</taxon>
        <taxon>Nocardioides</taxon>
    </lineage>
</organism>
<dbReference type="SUPFAM" id="SSF52172">
    <property type="entry name" value="CheY-like"/>
    <property type="match status" value="1"/>
</dbReference>
<dbReference type="InterPro" id="IPR051015">
    <property type="entry name" value="EvgA-like"/>
</dbReference>
<keyword evidence="1" id="KW-0597">Phosphoprotein</keyword>
<dbReference type="PROSITE" id="PS50110">
    <property type="entry name" value="RESPONSE_REGULATORY"/>
    <property type="match status" value="1"/>
</dbReference>
<evidence type="ECO:0000256" key="1">
    <source>
        <dbReference type="PROSITE-ProRule" id="PRU00169"/>
    </source>
</evidence>
<gene>
    <name evidence="3" type="ORF">ACFPGP_05440</name>
</gene>
<reference evidence="4" key="1">
    <citation type="journal article" date="2019" name="Int. J. Syst. Evol. Microbiol.">
        <title>The Global Catalogue of Microorganisms (GCM) 10K type strain sequencing project: providing services to taxonomists for standard genome sequencing and annotation.</title>
        <authorList>
            <consortium name="The Broad Institute Genomics Platform"/>
            <consortium name="The Broad Institute Genome Sequencing Center for Infectious Disease"/>
            <person name="Wu L."/>
            <person name="Ma J."/>
        </authorList>
    </citation>
    <scope>NUCLEOTIDE SEQUENCE [LARGE SCALE GENOMIC DNA]</scope>
    <source>
        <strain evidence="4">DFY41</strain>
    </source>
</reference>
<evidence type="ECO:0000313" key="4">
    <source>
        <dbReference type="Proteomes" id="UP001596087"/>
    </source>
</evidence>
<name>A0ABW0BFT0_9ACTN</name>
<dbReference type="Pfam" id="PF00072">
    <property type="entry name" value="Response_reg"/>
    <property type="match status" value="1"/>
</dbReference>
<keyword evidence="4" id="KW-1185">Reference proteome</keyword>
<dbReference type="PANTHER" id="PTHR45566">
    <property type="entry name" value="HTH-TYPE TRANSCRIPTIONAL REGULATOR YHJB-RELATED"/>
    <property type="match status" value="1"/>
</dbReference>
<evidence type="ECO:0000259" key="2">
    <source>
        <dbReference type="PROSITE" id="PS50110"/>
    </source>
</evidence>
<comment type="caution">
    <text evidence="3">The sequence shown here is derived from an EMBL/GenBank/DDBJ whole genome shotgun (WGS) entry which is preliminary data.</text>
</comment>
<dbReference type="PANTHER" id="PTHR45566:SF2">
    <property type="entry name" value="NARL SUBFAMILY"/>
    <property type="match status" value="1"/>
</dbReference>